<dbReference type="Pfam" id="PF00512">
    <property type="entry name" value="HisKA"/>
    <property type="match status" value="1"/>
</dbReference>
<dbReference type="EC" id="2.7.13.3" evidence="3"/>
<dbReference type="InterPro" id="IPR036097">
    <property type="entry name" value="HisK_dim/P_sf"/>
</dbReference>
<evidence type="ECO:0000259" key="14">
    <source>
        <dbReference type="PROSITE" id="PS50109"/>
    </source>
</evidence>
<evidence type="ECO:0000256" key="9">
    <source>
        <dbReference type="ARBA" id="ARBA00022840"/>
    </source>
</evidence>
<dbReference type="Proteomes" id="UP001437460">
    <property type="component" value="Unassembled WGS sequence"/>
</dbReference>
<evidence type="ECO:0000256" key="8">
    <source>
        <dbReference type="ARBA" id="ARBA00022777"/>
    </source>
</evidence>
<evidence type="ECO:0000256" key="10">
    <source>
        <dbReference type="ARBA" id="ARBA00022989"/>
    </source>
</evidence>
<evidence type="ECO:0000256" key="13">
    <source>
        <dbReference type="SAM" id="Phobius"/>
    </source>
</evidence>
<protein>
    <recommendedName>
        <fullName evidence="3">histidine kinase</fullName>
        <ecNumber evidence="3">2.7.13.3</ecNumber>
    </recommendedName>
</protein>
<evidence type="ECO:0000256" key="4">
    <source>
        <dbReference type="ARBA" id="ARBA00022553"/>
    </source>
</evidence>
<keyword evidence="10 13" id="KW-1133">Transmembrane helix</keyword>
<comment type="subcellular location">
    <subcellularLocation>
        <location evidence="2">Membrane</location>
        <topology evidence="2">Multi-pass membrane protein</topology>
    </subcellularLocation>
</comment>
<feature type="transmembrane region" description="Helical" evidence="13">
    <location>
        <begin position="105"/>
        <end position="127"/>
    </location>
</feature>
<dbReference type="InterPro" id="IPR004358">
    <property type="entry name" value="Sig_transdc_His_kin-like_C"/>
</dbReference>
<dbReference type="SUPFAM" id="SSF55874">
    <property type="entry name" value="ATPase domain of HSP90 chaperone/DNA topoisomerase II/histidine kinase"/>
    <property type="match status" value="1"/>
</dbReference>
<dbReference type="CDD" id="cd00082">
    <property type="entry name" value="HisKA"/>
    <property type="match status" value="1"/>
</dbReference>
<keyword evidence="7" id="KW-0547">Nucleotide-binding</keyword>
<evidence type="ECO:0000256" key="7">
    <source>
        <dbReference type="ARBA" id="ARBA00022741"/>
    </source>
</evidence>
<evidence type="ECO:0000256" key="12">
    <source>
        <dbReference type="ARBA" id="ARBA00023136"/>
    </source>
</evidence>
<keyword evidence="4" id="KW-0597">Phosphoprotein</keyword>
<keyword evidence="6 13" id="KW-0812">Transmembrane</keyword>
<dbReference type="SMART" id="SM00387">
    <property type="entry name" value="HATPase_c"/>
    <property type="match status" value="1"/>
</dbReference>
<dbReference type="Gene3D" id="1.20.120.620">
    <property type="entry name" value="Backbone structure of the membrane domain of e. Coli histidine kinase receptor kdpd"/>
    <property type="match status" value="1"/>
</dbReference>
<dbReference type="SMART" id="SM00388">
    <property type="entry name" value="HisKA"/>
    <property type="match status" value="1"/>
</dbReference>
<evidence type="ECO:0000313" key="15">
    <source>
        <dbReference type="EMBL" id="MEQ2561615.1"/>
    </source>
</evidence>
<evidence type="ECO:0000256" key="2">
    <source>
        <dbReference type="ARBA" id="ARBA00004141"/>
    </source>
</evidence>
<dbReference type="RefSeq" id="WP_349228084.1">
    <property type="nucleotide sequence ID" value="NZ_JBBMFJ010000001.1"/>
</dbReference>
<keyword evidence="16" id="KW-1185">Reference proteome</keyword>
<dbReference type="InterPro" id="IPR036890">
    <property type="entry name" value="HATPase_C_sf"/>
</dbReference>
<dbReference type="Pfam" id="PF02518">
    <property type="entry name" value="HATPase_c"/>
    <property type="match status" value="1"/>
</dbReference>
<dbReference type="Gene3D" id="1.10.287.130">
    <property type="match status" value="1"/>
</dbReference>
<dbReference type="InterPro" id="IPR038318">
    <property type="entry name" value="KdpD_sf"/>
</dbReference>
<keyword evidence="11" id="KW-0902">Two-component regulatory system</keyword>
<evidence type="ECO:0000256" key="5">
    <source>
        <dbReference type="ARBA" id="ARBA00022679"/>
    </source>
</evidence>
<proteinExistence type="predicted"/>
<dbReference type="Pfam" id="PF13493">
    <property type="entry name" value="DUF4118"/>
    <property type="match status" value="1"/>
</dbReference>
<dbReference type="PANTHER" id="PTHR45569">
    <property type="entry name" value="SENSOR PROTEIN KDPD"/>
    <property type="match status" value="1"/>
</dbReference>
<comment type="caution">
    <text evidence="15">The sequence shown here is derived from an EMBL/GenBank/DDBJ whole genome shotgun (WGS) entry which is preliminary data.</text>
</comment>
<dbReference type="InterPro" id="IPR003661">
    <property type="entry name" value="HisK_dim/P_dom"/>
</dbReference>
<keyword evidence="8" id="KW-0418">Kinase</keyword>
<organism evidence="15 16">
    <name type="scientific">Ventrimonas faecis</name>
    <dbReference type="NCBI Taxonomy" id="3133170"/>
    <lineage>
        <taxon>Bacteria</taxon>
        <taxon>Bacillati</taxon>
        <taxon>Bacillota</taxon>
        <taxon>Clostridia</taxon>
        <taxon>Lachnospirales</taxon>
        <taxon>Lachnospiraceae</taxon>
        <taxon>Ventrimonas</taxon>
    </lineage>
</organism>
<accession>A0ABV1HH25</accession>
<evidence type="ECO:0000256" key="1">
    <source>
        <dbReference type="ARBA" id="ARBA00000085"/>
    </source>
</evidence>
<dbReference type="InterPro" id="IPR003594">
    <property type="entry name" value="HATPase_dom"/>
</dbReference>
<dbReference type="SUPFAM" id="SSF47384">
    <property type="entry name" value="Homodimeric domain of signal transducing histidine kinase"/>
    <property type="match status" value="1"/>
</dbReference>
<sequence length="378" mass="42367">MSVDTKHKRTSSKHEKEHPKIRTVILHNVLITLLIMGISTIMAQAFFHYSKNSTSVAIIYVLAVMLVARYTIGYITGIIAAVFGVFFVNYVFTFPYMNFNFSIDGYPVTFLGMLLVSSITSTTTTRFKKQSQLLNEREKLLVEAEKETMRANLLRAVSHDLRTPLTSIIGLADTALSDSPEITEAKRCELLAGIREDANWLLNMVENLLSVTRIRVGDTHVSTSPEPLEEVVAEAVQRFRKRLPDSKVDVKVPDEFLMVPMDATLIEQVIINLLENAVYHSGTDEPIEFYVEKRDGYVAFHIRDYGKGIDPERLKTIFDGAGIEPNASGDSHKGMGIGLTICKTIINAHNGTIEAANRLKGAEFIFTLPLEEEEEHDK</sequence>
<dbReference type="PANTHER" id="PTHR45569:SF1">
    <property type="entry name" value="SENSOR PROTEIN KDPD"/>
    <property type="match status" value="1"/>
</dbReference>
<dbReference type="Gene3D" id="3.30.565.10">
    <property type="entry name" value="Histidine kinase-like ATPase, C-terminal domain"/>
    <property type="match status" value="1"/>
</dbReference>
<dbReference type="InterPro" id="IPR005467">
    <property type="entry name" value="His_kinase_dom"/>
</dbReference>
<feature type="transmembrane region" description="Helical" evidence="13">
    <location>
        <begin position="21"/>
        <end position="47"/>
    </location>
</feature>
<keyword evidence="5" id="KW-0808">Transferase</keyword>
<feature type="transmembrane region" description="Helical" evidence="13">
    <location>
        <begin position="79"/>
        <end position="99"/>
    </location>
</feature>
<reference evidence="15 16" key="1">
    <citation type="submission" date="2024-03" db="EMBL/GenBank/DDBJ databases">
        <title>Human intestinal bacterial collection.</title>
        <authorList>
            <person name="Pauvert C."/>
            <person name="Hitch T.C.A."/>
            <person name="Clavel T."/>
        </authorList>
    </citation>
    <scope>NUCLEOTIDE SEQUENCE [LARGE SCALE GENOMIC DNA]</scope>
    <source>
        <strain evidence="15 16">CLA-AP-H27</strain>
    </source>
</reference>
<keyword evidence="12 13" id="KW-0472">Membrane</keyword>
<evidence type="ECO:0000256" key="3">
    <source>
        <dbReference type="ARBA" id="ARBA00012438"/>
    </source>
</evidence>
<feature type="domain" description="Histidine kinase" evidence="14">
    <location>
        <begin position="156"/>
        <end position="372"/>
    </location>
</feature>
<evidence type="ECO:0000256" key="11">
    <source>
        <dbReference type="ARBA" id="ARBA00023012"/>
    </source>
</evidence>
<evidence type="ECO:0000313" key="16">
    <source>
        <dbReference type="Proteomes" id="UP001437460"/>
    </source>
</evidence>
<evidence type="ECO:0000256" key="6">
    <source>
        <dbReference type="ARBA" id="ARBA00022692"/>
    </source>
</evidence>
<dbReference type="InterPro" id="IPR025201">
    <property type="entry name" value="KdpD_TM"/>
</dbReference>
<dbReference type="PRINTS" id="PR00344">
    <property type="entry name" value="BCTRLSENSOR"/>
</dbReference>
<dbReference type="EMBL" id="JBBMFJ010000001">
    <property type="protein sequence ID" value="MEQ2561615.1"/>
    <property type="molecule type" value="Genomic_DNA"/>
</dbReference>
<name>A0ABV1HH25_9FIRM</name>
<comment type="catalytic activity">
    <reaction evidence="1">
        <text>ATP + protein L-histidine = ADP + protein N-phospho-L-histidine.</text>
        <dbReference type="EC" id="2.7.13.3"/>
    </reaction>
</comment>
<gene>
    <name evidence="15" type="ORF">WMO41_00225</name>
</gene>
<keyword evidence="9" id="KW-0067">ATP-binding</keyword>
<dbReference type="PROSITE" id="PS50109">
    <property type="entry name" value="HIS_KIN"/>
    <property type="match status" value="1"/>
</dbReference>
<dbReference type="InterPro" id="IPR052023">
    <property type="entry name" value="Histidine_kinase_KdpD"/>
</dbReference>